<evidence type="ECO:0000313" key="3">
    <source>
        <dbReference type="EMBL" id="MCS5733425.1"/>
    </source>
</evidence>
<feature type="domain" description="Activator of Hsp90 ATPase homologue 1/2-like C-terminal" evidence="2">
    <location>
        <begin position="25"/>
        <end position="138"/>
    </location>
</feature>
<evidence type="ECO:0000259" key="2">
    <source>
        <dbReference type="Pfam" id="PF08327"/>
    </source>
</evidence>
<gene>
    <name evidence="3" type="ORF">N1032_06705</name>
</gene>
<dbReference type="Pfam" id="PF08327">
    <property type="entry name" value="AHSA1"/>
    <property type="match status" value="1"/>
</dbReference>
<name>A0ABT2GZN8_9MICO</name>
<sequence length="175" mass="19254">MSENRGRFVRFEGRPAVRFVREYAHPVERVWRAVTDPAEVPTWFPSSYVFEPEVGGVIVFSGDPHLAGGEELRGEVLAYDPPREFAFTWGDNEIRMLLEPWGAGGCRFTMTDVLGHENEASRNAAGTDACMTMLDRLLAGRPGDGPNAPGAPDWHPLYDSYRAEGFPDGAALPSG</sequence>
<reference evidence="3" key="1">
    <citation type="submission" date="2022-08" db="EMBL/GenBank/DDBJ databases">
        <authorList>
            <person name="Deng Y."/>
            <person name="Han X.-F."/>
            <person name="Zhang Y.-Q."/>
        </authorList>
    </citation>
    <scope>NUCLEOTIDE SEQUENCE</scope>
    <source>
        <strain evidence="3">CPCC 203386</strain>
    </source>
</reference>
<keyword evidence="4" id="KW-1185">Reference proteome</keyword>
<protein>
    <submittedName>
        <fullName evidence="3">SRPBCC family protein</fullName>
    </submittedName>
</protein>
<accession>A0ABT2GZN8</accession>
<dbReference type="RefSeq" id="WP_259538248.1">
    <property type="nucleotide sequence ID" value="NZ_JANLCJ010000002.1"/>
</dbReference>
<comment type="caution">
    <text evidence="3">The sequence shown here is derived from an EMBL/GenBank/DDBJ whole genome shotgun (WGS) entry which is preliminary data.</text>
</comment>
<dbReference type="SUPFAM" id="SSF55961">
    <property type="entry name" value="Bet v1-like"/>
    <property type="match status" value="1"/>
</dbReference>
<dbReference type="InterPro" id="IPR013538">
    <property type="entry name" value="ASHA1/2-like_C"/>
</dbReference>
<dbReference type="InterPro" id="IPR023393">
    <property type="entry name" value="START-like_dom_sf"/>
</dbReference>
<dbReference type="CDD" id="cd08899">
    <property type="entry name" value="SRPBCC_CalC_Aha1-like_6"/>
    <property type="match status" value="1"/>
</dbReference>
<dbReference type="EMBL" id="JANLCJ010000002">
    <property type="protein sequence ID" value="MCS5733425.1"/>
    <property type="molecule type" value="Genomic_DNA"/>
</dbReference>
<organism evidence="3 4">
    <name type="scientific">Herbiconiux daphne</name>
    <dbReference type="NCBI Taxonomy" id="2970914"/>
    <lineage>
        <taxon>Bacteria</taxon>
        <taxon>Bacillati</taxon>
        <taxon>Actinomycetota</taxon>
        <taxon>Actinomycetes</taxon>
        <taxon>Micrococcales</taxon>
        <taxon>Microbacteriaceae</taxon>
        <taxon>Herbiconiux</taxon>
    </lineage>
</organism>
<dbReference type="Gene3D" id="3.30.530.20">
    <property type="match status" value="1"/>
</dbReference>
<comment type="similarity">
    <text evidence="1">Belongs to the AHA1 family.</text>
</comment>
<proteinExistence type="inferred from homology"/>
<evidence type="ECO:0000256" key="1">
    <source>
        <dbReference type="ARBA" id="ARBA00006817"/>
    </source>
</evidence>
<evidence type="ECO:0000313" key="4">
    <source>
        <dbReference type="Proteomes" id="UP001165586"/>
    </source>
</evidence>
<dbReference type="Proteomes" id="UP001165586">
    <property type="component" value="Unassembled WGS sequence"/>
</dbReference>